<keyword evidence="5 7" id="KW-0472">Membrane</keyword>
<feature type="transmembrane region" description="Helical" evidence="7">
    <location>
        <begin position="12"/>
        <end position="33"/>
    </location>
</feature>
<dbReference type="PANTHER" id="PTHR19282:SF521">
    <property type="entry name" value="IP01817P-RELATED"/>
    <property type="match status" value="1"/>
</dbReference>
<dbReference type="Proteomes" id="UP001152799">
    <property type="component" value="Chromosome 14"/>
</dbReference>
<evidence type="ECO:0000256" key="3">
    <source>
        <dbReference type="ARBA" id="ARBA00022692"/>
    </source>
</evidence>
<evidence type="ECO:0000256" key="5">
    <source>
        <dbReference type="ARBA" id="ARBA00023136"/>
    </source>
</evidence>
<reference evidence="8" key="1">
    <citation type="submission" date="2022-01" db="EMBL/GenBank/DDBJ databases">
        <authorList>
            <person name="King R."/>
        </authorList>
    </citation>
    <scope>NUCLEOTIDE SEQUENCE</scope>
</reference>
<keyword evidence="4 7" id="KW-1133">Transmembrane helix</keyword>
<dbReference type="CDD" id="cd03127">
    <property type="entry name" value="tetraspanin_LEL"/>
    <property type="match status" value="1"/>
</dbReference>
<sequence>MCCTETITRILVFVANFAFLLVGVALLSVGILYTIHFTHYTEAIPDQYQAIQYVPTLAIVVGSIIFFIAFLGCCGTIRSSPCMLTTYASILFVIFLLQVALGVFGLLQIKNSSELKVQVSQSINRLFAKYNQTTDYTGVIDLIQQNLKCCGSTGSTSWTTGVPGSCYDEDKNLYAQGCSDAMYSFINGSVRLIAIVALTISLVEIVGAILALCLSNCIRANSRRSGYY</sequence>
<dbReference type="OrthoDB" id="71600at2759"/>
<evidence type="ECO:0000313" key="9">
    <source>
        <dbReference type="Proteomes" id="UP001152799"/>
    </source>
</evidence>
<evidence type="ECO:0000256" key="1">
    <source>
        <dbReference type="ARBA" id="ARBA00004141"/>
    </source>
</evidence>
<feature type="disulfide bond" evidence="6">
    <location>
        <begin position="149"/>
        <end position="178"/>
    </location>
</feature>
<comment type="similarity">
    <text evidence="2 7">Belongs to the tetraspanin (TM4SF) family.</text>
</comment>
<evidence type="ECO:0000313" key="8">
    <source>
        <dbReference type="EMBL" id="CAG9763701.1"/>
    </source>
</evidence>
<dbReference type="Gene3D" id="1.10.1450.10">
    <property type="entry name" value="Tetraspanin"/>
    <property type="match status" value="1"/>
</dbReference>
<dbReference type="PRINTS" id="PR00259">
    <property type="entry name" value="TMFOUR"/>
</dbReference>
<gene>
    <name evidence="8" type="ORF">CEUTPL_LOCUS4359</name>
</gene>
<feature type="transmembrane region" description="Helical" evidence="7">
    <location>
        <begin position="86"/>
        <end position="107"/>
    </location>
</feature>
<comment type="subcellular location">
    <subcellularLocation>
        <location evidence="1 7">Membrane</location>
        <topology evidence="1 7">Multi-pass membrane protein</topology>
    </subcellularLocation>
</comment>
<dbReference type="InterPro" id="IPR000301">
    <property type="entry name" value="Tetraspanin_animals"/>
</dbReference>
<dbReference type="Pfam" id="PF00335">
    <property type="entry name" value="Tetraspanin"/>
    <property type="match status" value="1"/>
</dbReference>
<dbReference type="PANTHER" id="PTHR19282">
    <property type="entry name" value="TETRASPANIN"/>
    <property type="match status" value="1"/>
</dbReference>
<feature type="transmembrane region" description="Helical" evidence="7">
    <location>
        <begin position="192"/>
        <end position="214"/>
    </location>
</feature>
<name>A0A9N9QBN1_9CUCU</name>
<dbReference type="AlphaFoldDB" id="A0A9N9QBN1"/>
<dbReference type="EMBL" id="OU892290">
    <property type="protein sequence ID" value="CAG9763701.1"/>
    <property type="molecule type" value="Genomic_DNA"/>
</dbReference>
<feature type="disulfide bond" evidence="6">
    <location>
        <begin position="150"/>
        <end position="166"/>
    </location>
</feature>
<organism evidence="8 9">
    <name type="scientific">Ceutorhynchus assimilis</name>
    <name type="common">cabbage seed weevil</name>
    <dbReference type="NCBI Taxonomy" id="467358"/>
    <lineage>
        <taxon>Eukaryota</taxon>
        <taxon>Metazoa</taxon>
        <taxon>Ecdysozoa</taxon>
        <taxon>Arthropoda</taxon>
        <taxon>Hexapoda</taxon>
        <taxon>Insecta</taxon>
        <taxon>Pterygota</taxon>
        <taxon>Neoptera</taxon>
        <taxon>Endopterygota</taxon>
        <taxon>Coleoptera</taxon>
        <taxon>Polyphaga</taxon>
        <taxon>Cucujiformia</taxon>
        <taxon>Curculionidae</taxon>
        <taxon>Ceutorhynchinae</taxon>
        <taxon>Ceutorhynchus</taxon>
    </lineage>
</organism>
<keyword evidence="6" id="KW-1015">Disulfide bond</keyword>
<evidence type="ECO:0000256" key="2">
    <source>
        <dbReference type="ARBA" id="ARBA00006840"/>
    </source>
</evidence>
<feature type="transmembrane region" description="Helical" evidence="7">
    <location>
        <begin position="53"/>
        <end position="74"/>
    </location>
</feature>
<evidence type="ECO:0000256" key="7">
    <source>
        <dbReference type="RuleBase" id="RU361218"/>
    </source>
</evidence>
<dbReference type="InterPro" id="IPR018499">
    <property type="entry name" value="Tetraspanin/Peripherin"/>
</dbReference>
<keyword evidence="3 7" id="KW-0812">Transmembrane</keyword>
<protein>
    <recommendedName>
        <fullName evidence="7">Tetraspanin</fullName>
    </recommendedName>
</protein>
<dbReference type="SUPFAM" id="SSF48652">
    <property type="entry name" value="Tetraspanin"/>
    <property type="match status" value="1"/>
</dbReference>
<proteinExistence type="inferred from homology"/>
<evidence type="ECO:0000256" key="4">
    <source>
        <dbReference type="ARBA" id="ARBA00022989"/>
    </source>
</evidence>
<dbReference type="PIRSF" id="PIRSF002419">
    <property type="entry name" value="Tetraspanin"/>
    <property type="match status" value="1"/>
</dbReference>
<evidence type="ECO:0000256" key="6">
    <source>
        <dbReference type="PIRSR" id="PIRSR002419-1"/>
    </source>
</evidence>
<dbReference type="GO" id="GO:0005886">
    <property type="term" value="C:plasma membrane"/>
    <property type="evidence" value="ECO:0007669"/>
    <property type="project" value="TreeGrafter"/>
</dbReference>
<accession>A0A9N9QBN1</accession>
<keyword evidence="9" id="KW-1185">Reference proteome</keyword>
<dbReference type="InterPro" id="IPR008952">
    <property type="entry name" value="Tetraspanin_EC2_sf"/>
</dbReference>